<evidence type="ECO:0000256" key="3">
    <source>
        <dbReference type="ARBA" id="ARBA00022833"/>
    </source>
</evidence>
<keyword evidence="2 4" id="KW-0863">Zinc-finger</keyword>
<evidence type="ECO:0000256" key="2">
    <source>
        <dbReference type="ARBA" id="ARBA00022771"/>
    </source>
</evidence>
<dbReference type="GO" id="GO:0008270">
    <property type="term" value="F:zinc ion binding"/>
    <property type="evidence" value="ECO:0007669"/>
    <property type="project" value="UniProtKB-KW"/>
</dbReference>
<dbReference type="InterPro" id="IPR057358">
    <property type="entry name" value="UBL_ZFAND1-like"/>
</dbReference>
<evidence type="ECO:0000256" key="5">
    <source>
        <dbReference type="SAM" id="MobiDB-lite"/>
    </source>
</evidence>
<keyword evidence="8" id="KW-1185">Reference proteome</keyword>
<evidence type="ECO:0000256" key="1">
    <source>
        <dbReference type="ARBA" id="ARBA00022723"/>
    </source>
</evidence>
<gene>
    <name evidence="7" type="ORF">KVT40_000822</name>
</gene>
<evidence type="ECO:0000313" key="8">
    <source>
        <dbReference type="Proteomes" id="UP000809789"/>
    </source>
</evidence>
<dbReference type="AlphaFoldDB" id="A0A8K0PKM8"/>
<dbReference type="OrthoDB" id="431929at2759"/>
<dbReference type="GO" id="GO:0005737">
    <property type="term" value="C:cytoplasm"/>
    <property type="evidence" value="ECO:0007669"/>
    <property type="project" value="TreeGrafter"/>
</dbReference>
<evidence type="ECO:0000256" key="4">
    <source>
        <dbReference type="PROSITE-ProRule" id="PRU00449"/>
    </source>
</evidence>
<dbReference type="InterPro" id="IPR000058">
    <property type="entry name" value="Znf_AN1"/>
</dbReference>
<evidence type="ECO:0000259" key="6">
    <source>
        <dbReference type="PROSITE" id="PS51039"/>
    </source>
</evidence>
<organism evidence="7 8">
    <name type="scientific">Elsinoe batatas</name>
    <dbReference type="NCBI Taxonomy" id="2601811"/>
    <lineage>
        <taxon>Eukaryota</taxon>
        <taxon>Fungi</taxon>
        <taxon>Dikarya</taxon>
        <taxon>Ascomycota</taxon>
        <taxon>Pezizomycotina</taxon>
        <taxon>Dothideomycetes</taxon>
        <taxon>Dothideomycetidae</taxon>
        <taxon>Myriangiales</taxon>
        <taxon>Elsinoaceae</taxon>
        <taxon>Elsinoe</taxon>
    </lineage>
</organism>
<dbReference type="SUPFAM" id="SSF118310">
    <property type="entry name" value="AN1-like Zinc finger"/>
    <property type="match status" value="2"/>
</dbReference>
<dbReference type="SMART" id="SM00154">
    <property type="entry name" value="ZnF_AN1"/>
    <property type="match status" value="2"/>
</dbReference>
<feature type="domain" description="AN1-type" evidence="6">
    <location>
        <begin position="23"/>
        <end position="71"/>
    </location>
</feature>
<keyword evidence="1" id="KW-0479">Metal-binding</keyword>
<reference evidence="7" key="1">
    <citation type="submission" date="2021-07" db="EMBL/GenBank/DDBJ databases">
        <title>Elsinoe batatas strain:CRI-CJ2 Genome sequencing and assembly.</title>
        <authorList>
            <person name="Huang L."/>
        </authorList>
    </citation>
    <scope>NUCLEOTIDE SEQUENCE</scope>
    <source>
        <strain evidence="7">CRI-CJ2</strain>
    </source>
</reference>
<dbReference type="Proteomes" id="UP000809789">
    <property type="component" value="Unassembled WGS sequence"/>
</dbReference>
<name>A0A8K0PKM8_9PEZI</name>
<feature type="region of interest" description="Disordered" evidence="5">
    <location>
        <begin position="71"/>
        <end position="91"/>
    </location>
</feature>
<dbReference type="Pfam" id="PF25327">
    <property type="entry name" value="UBL_ZFAND1"/>
    <property type="match status" value="1"/>
</dbReference>
<dbReference type="EMBL" id="JAESVG020000001">
    <property type="protein sequence ID" value="KAG8631682.1"/>
    <property type="molecule type" value="Genomic_DNA"/>
</dbReference>
<accession>A0A8K0PKM8</accession>
<dbReference type="InterPro" id="IPR035896">
    <property type="entry name" value="AN1-like_Znf"/>
</dbReference>
<dbReference type="Pfam" id="PF01428">
    <property type="entry name" value="zf-AN1"/>
    <property type="match status" value="2"/>
</dbReference>
<dbReference type="PANTHER" id="PTHR14677:SF40">
    <property type="entry name" value="CDC48-ASSOCIATED UBIQUITIN-LIKE_ZINC FINGER PROTEIN 1"/>
    <property type="match status" value="1"/>
</dbReference>
<comment type="caution">
    <text evidence="7">The sequence shown here is derived from an EMBL/GenBank/DDBJ whole genome shotgun (WGS) entry which is preliminary data.</text>
</comment>
<evidence type="ECO:0000313" key="7">
    <source>
        <dbReference type="EMBL" id="KAG8631682.1"/>
    </source>
</evidence>
<feature type="compositionally biased region" description="Polar residues" evidence="5">
    <location>
        <begin position="75"/>
        <end position="84"/>
    </location>
</feature>
<dbReference type="PANTHER" id="PTHR14677">
    <property type="entry name" value="ARSENITE INDUCUBLE RNA ASSOCIATED PROTEIN AIP-1-RELATED"/>
    <property type="match status" value="1"/>
</dbReference>
<dbReference type="PROSITE" id="PS51039">
    <property type="entry name" value="ZF_AN1"/>
    <property type="match status" value="1"/>
</dbReference>
<keyword evidence="3" id="KW-0862">Zinc</keyword>
<sequence length="308" mass="34133">MSSSHLDPPDQQSYTKMSVGEVEAIGTHCQMSFCHQLDFLPFRCDSCSGKFCLDHRSETAHSCPQAGEWARRRAAQNSTSSGDTPSPKPSVLTHEKQCAEVNCKTLIDTPRIQGVQCEKCNRRYCLKHRFEEDHDCKNLKPLGARPQLEVQREKGLAALSKLKAWGASKKSSFTVPQTKSKAAAAAQVKATAELKRLAKGDDKVPTENRVYLYVEAEKETTTAKLQNGKFFYNNEWTVGRVLDLAAKSLQVQNENNRGGGEERKLRIFHVEGGRLLEFSEKLGVAVQTGNTIVLLRGVGPAAPDLIQM</sequence>
<dbReference type="Gene3D" id="4.10.1110.10">
    <property type="entry name" value="AN1-like Zinc finger"/>
    <property type="match status" value="2"/>
</dbReference>
<protein>
    <recommendedName>
        <fullName evidence="6">AN1-type domain-containing protein</fullName>
    </recommendedName>
</protein>
<proteinExistence type="predicted"/>